<gene>
    <name evidence="1" type="ORF">MsAc7_06060</name>
</gene>
<dbReference type="Proteomes" id="UP001303587">
    <property type="component" value="Chromosome"/>
</dbReference>
<reference evidence="1 2" key="1">
    <citation type="submission" date="2023-07" db="EMBL/GenBank/DDBJ databases">
        <title>Closed genoem sequence of Methanosarcinaceae archaeon Ac7.</title>
        <authorList>
            <person name="Poehlein A."/>
            <person name="Protasov E."/>
            <person name="Platt K."/>
            <person name="Reeh H."/>
            <person name="Daniel R."/>
            <person name="Brune A."/>
        </authorList>
    </citation>
    <scope>NUCLEOTIDE SEQUENCE [LARGE SCALE GENOMIC DNA]</scope>
    <source>
        <strain evidence="1 2">Ac7</strain>
    </source>
</reference>
<proteinExistence type="predicted"/>
<evidence type="ECO:0000313" key="2">
    <source>
        <dbReference type="Proteomes" id="UP001303587"/>
    </source>
</evidence>
<accession>A0AA96VEB1</accession>
<evidence type="ECO:0000313" key="1">
    <source>
        <dbReference type="EMBL" id="WNY25067.1"/>
    </source>
</evidence>
<sequence>MTKSKKIKIFNPTVPSKAMNGIFEIKILLKIIH</sequence>
<dbReference type="EMBL" id="CP131060">
    <property type="protein sequence ID" value="WNY25067.1"/>
    <property type="molecule type" value="Genomic_DNA"/>
</dbReference>
<keyword evidence="2" id="KW-1185">Reference proteome</keyword>
<protein>
    <submittedName>
        <fullName evidence="1">Uncharacterized protein</fullName>
    </submittedName>
</protein>
<name>A0AA96VEB1_9EURY</name>
<dbReference type="AlphaFoldDB" id="A0AA96VEB1"/>
<organism evidence="1 2">
    <name type="scientific">Methanolapillus millepedarum</name>
    <dbReference type="NCBI Taxonomy" id="3028296"/>
    <lineage>
        <taxon>Archaea</taxon>
        <taxon>Methanobacteriati</taxon>
        <taxon>Methanobacteriota</taxon>
        <taxon>Stenosarchaea group</taxon>
        <taxon>Methanomicrobia</taxon>
        <taxon>Methanosarcinales</taxon>
        <taxon>Methanosarcinaceae</taxon>
        <taxon>Methanolapillus</taxon>
    </lineage>
</organism>